<dbReference type="PANTHER" id="PTHR46148:SF60">
    <property type="entry name" value="CHROMO DOMAIN-CONTAINING PROTEIN"/>
    <property type="match status" value="1"/>
</dbReference>
<feature type="region of interest" description="Disordered" evidence="1">
    <location>
        <begin position="25"/>
        <end position="53"/>
    </location>
</feature>
<gene>
    <name evidence="2" type="ORF">F511_03394</name>
</gene>
<evidence type="ECO:0000313" key="2">
    <source>
        <dbReference type="EMBL" id="KZV25096.1"/>
    </source>
</evidence>
<dbReference type="AlphaFoldDB" id="A0A2Z7AUP3"/>
<reference evidence="2 3" key="1">
    <citation type="journal article" date="2015" name="Proc. Natl. Acad. Sci. U.S.A.">
        <title>The resurrection genome of Boea hygrometrica: A blueprint for survival of dehydration.</title>
        <authorList>
            <person name="Xiao L."/>
            <person name="Yang G."/>
            <person name="Zhang L."/>
            <person name="Yang X."/>
            <person name="Zhao S."/>
            <person name="Ji Z."/>
            <person name="Zhou Q."/>
            <person name="Hu M."/>
            <person name="Wang Y."/>
            <person name="Chen M."/>
            <person name="Xu Y."/>
            <person name="Jin H."/>
            <person name="Xiao X."/>
            <person name="Hu G."/>
            <person name="Bao F."/>
            <person name="Hu Y."/>
            <person name="Wan P."/>
            <person name="Li L."/>
            <person name="Deng X."/>
            <person name="Kuang T."/>
            <person name="Xiang C."/>
            <person name="Zhu J.K."/>
            <person name="Oliver M.J."/>
            <person name="He Y."/>
        </authorList>
    </citation>
    <scope>NUCLEOTIDE SEQUENCE [LARGE SCALE GENOMIC DNA]</scope>
    <source>
        <strain evidence="3">cv. XS01</strain>
    </source>
</reference>
<protein>
    <submittedName>
        <fullName evidence="2">Retrotransposon protein</fullName>
    </submittedName>
</protein>
<dbReference type="Proteomes" id="UP000250235">
    <property type="component" value="Unassembled WGS sequence"/>
</dbReference>
<dbReference type="EMBL" id="KV012039">
    <property type="protein sequence ID" value="KZV25096.1"/>
    <property type="molecule type" value="Genomic_DNA"/>
</dbReference>
<proteinExistence type="predicted"/>
<organism evidence="2 3">
    <name type="scientific">Dorcoceras hygrometricum</name>
    <dbReference type="NCBI Taxonomy" id="472368"/>
    <lineage>
        <taxon>Eukaryota</taxon>
        <taxon>Viridiplantae</taxon>
        <taxon>Streptophyta</taxon>
        <taxon>Embryophyta</taxon>
        <taxon>Tracheophyta</taxon>
        <taxon>Spermatophyta</taxon>
        <taxon>Magnoliopsida</taxon>
        <taxon>eudicotyledons</taxon>
        <taxon>Gunneridae</taxon>
        <taxon>Pentapetalae</taxon>
        <taxon>asterids</taxon>
        <taxon>lamiids</taxon>
        <taxon>Lamiales</taxon>
        <taxon>Gesneriaceae</taxon>
        <taxon>Didymocarpoideae</taxon>
        <taxon>Trichosporeae</taxon>
        <taxon>Loxocarpinae</taxon>
        <taxon>Dorcoceras</taxon>
    </lineage>
</organism>
<accession>A0A2Z7AUP3</accession>
<name>A0A2Z7AUP3_9LAMI</name>
<evidence type="ECO:0000313" key="3">
    <source>
        <dbReference type="Proteomes" id="UP000250235"/>
    </source>
</evidence>
<keyword evidence="3" id="KW-1185">Reference proteome</keyword>
<dbReference type="PANTHER" id="PTHR46148">
    <property type="entry name" value="CHROMO DOMAIN-CONTAINING PROTEIN"/>
    <property type="match status" value="1"/>
</dbReference>
<sequence length="144" mass="16376">MIRELHITDDTALVRRHTSKARLQSDCSRINKKQVGDSDESTSSSSSSDDEEDVQCLMADDTYEVFDFSSNIYMFRRRKGGDGNTKVTLPPSLASMYNIFDICMLRKNMPNPSHVLNFESLQLTPWLTFEERAVRILGRGYLGG</sequence>
<evidence type="ECO:0000256" key="1">
    <source>
        <dbReference type="SAM" id="MobiDB-lite"/>
    </source>
</evidence>